<dbReference type="InterPro" id="IPR006674">
    <property type="entry name" value="HD_domain"/>
</dbReference>
<keyword evidence="5" id="KW-1185">Reference proteome</keyword>
<keyword evidence="2 4" id="KW-0378">Hydrolase</keyword>
<dbReference type="GO" id="GO:0002953">
    <property type="term" value="F:5'-deoxynucleotidase activity"/>
    <property type="evidence" value="ECO:0007669"/>
    <property type="project" value="InterPro"/>
</dbReference>
<dbReference type="Proteomes" id="UP000219467">
    <property type="component" value="Unassembled WGS sequence"/>
</dbReference>
<dbReference type="GO" id="GO:0005737">
    <property type="term" value="C:cytoplasm"/>
    <property type="evidence" value="ECO:0007669"/>
    <property type="project" value="TreeGrafter"/>
</dbReference>
<dbReference type="InterPro" id="IPR039356">
    <property type="entry name" value="YfbR/HDDC2"/>
</dbReference>
<accession>A0A285CN49</accession>
<keyword evidence="1" id="KW-0479">Metal-binding</keyword>
<evidence type="ECO:0000313" key="5">
    <source>
        <dbReference type="Proteomes" id="UP000219467"/>
    </source>
</evidence>
<reference evidence="5" key="1">
    <citation type="submission" date="2017-08" db="EMBL/GenBank/DDBJ databases">
        <authorList>
            <person name="Varghese N."/>
            <person name="Submissions S."/>
        </authorList>
    </citation>
    <scope>NUCLEOTIDE SEQUENCE [LARGE SCALE GENOMIC DNA]</scope>
    <source>
        <strain evidence="5">JA234</strain>
    </source>
</reference>
<name>A0A285CN49_9RHOB</name>
<dbReference type="Gene3D" id="1.10.3210.10">
    <property type="entry name" value="Hypothetical protein af1432"/>
    <property type="match status" value="1"/>
</dbReference>
<dbReference type="AlphaFoldDB" id="A0A285CN49"/>
<dbReference type="EMBL" id="OAOQ01000002">
    <property type="protein sequence ID" value="SNX68962.1"/>
    <property type="molecule type" value="Genomic_DNA"/>
</dbReference>
<evidence type="ECO:0000259" key="3">
    <source>
        <dbReference type="Pfam" id="PF13023"/>
    </source>
</evidence>
<dbReference type="PANTHER" id="PTHR11845">
    <property type="entry name" value="5'-DEOXYNUCLEOTIDASE HDDC2"/>
    <property type="match status" value="1"/>
</dbReference>
<feature type="domain" description="HD" evidence="3">
    <location>
        <begin position="15"/>
        <end position="178"/>
    </location>
</feature>
<dbReference type="GO" id="GO:0046872">
    <property type="term" value="F:metal ion binding"/>
    <property type="evidence" value="ECO:0007669"/>
    <property type="project" value="UniProtKB-KW"/>
</dbReference>
<dbReference type="PANTHER" id="PTHR11845:SF13">
    <property type="entry name" value="5'-DEOXYNUCLEOTIDASE HDDC2"/>
    <property type="match status" value="1"/>
</dbReference>
<dbReference type="SUPFAM" id="SSF109604">
    <property type="entry name" value="HD-domain/PDEase-like"/>
    <property type="match status" value="1"/>
</dbReference>
<organism evidence="4 5">
    <name type="scientific">Cereibacter ovatus</name>
    <dbReference type="NCBI Taxonomy" id="439529"/>
    <lineage>
        <taxon>Bacteria</taxon>
        <taxon>Pseudomonadati</taxon>
        <taxon>Pseudomonadota</taxon>
        <taxon>Alphaproteobacteria</taxon>
        <taxon>Rhodobacterales</taxon>
        <taxon>Paracoccaceae</taxon>
        <taxon>Cereibacter</taxon>
    </lineage>
</organism>
<evidence type="ECO:0000256" key="2">
    <source>
        <dbReference type="ARBA" id="ARBA00022801"/>
    </source>
</evidence>
<evidence type="ECO:0000313" key="4">
    <source>
        <dbReference type="EMBL" id="SNX68962.1"/>
    </source>
</evidence>
<dbReference type="OrthoDB" id="9796032at2"/>
<evidence type="ECO:0000256" key="1">
    <source>
        <dbReference type="ARBA" id="ARBA00022723"/>
    </source>
</evidence>
<protein>
    <submittedName>
        <fullName evidence="4">Putative hydrolase of HD superfamily</fullName>
    </submittedName>
</protein>
<gene>
    <name evidence="4" type="ORF">SAMN05878503_102402</name>
</gene>
<sequence>MTDRLSRQLAFLSEADRLKSVLRANPLCDASRRENSGEHSWHIALYALVLSDHAAPEVRIDRVIRMLLLHDLVEIDVGDTPIHGSHDPQATAKAEAEAANRIFGLLPPDQATTLRTLWEEFEAGETPDAIFARAIDRVQPVMQNLASGGGTWRDFAVTSDQLDARVGTKIERGAPQLWAHVRSLTRRYFDAPAR</sequence>
<dbReference type="RefSeq" id="WP_097029410.1">
    <property type="nucleotide sequence ID" value="NZ_OAOQ01000002.1"/>
</dbReference>
<proteinExistence type="predicted"/>
<dbReference type="Pfam" id="PF13023">
    <property type="entry name" value="HD_3"/>
    <property type="match status" value="1"/>
</dbReference>